<dbReference type="AlphaFoldDB" id="A0A2A4ES91"/>
<dbReference type="Proteomes" id="UP000218022">
    <property type="component" value="Unassembled WGS sequence"/>
</dbReference>
<evidence type="ECO:0000313" key="1">
    <source>
        <dbReference type="EMBL" id="PCE23026.1"/>
    </source>
</evidence>
<accession>A0A2A4ES91</accession>
<proteinExistence type="predicted"/>
<comment type="caution">
    <text evidence="1">The sequence shown here is derived from an EMBL/GenBank/DDBJ whole genome shotgun (WGS) entry which is preliminary data.</text>
</comment>
<name>A0A2A4ES91_9BURK</name>
<organism evidence="1 2">
    <name type="scientific">Paraburkholderia acidicola</name>
    <dbReference type="NCBI Taxonomy" id="1912599"/>
    <lineage>
        <taxon>Bacteria</taxon>
        <taxon>Pseudomonadati</taxon>
        <taxon>Pseudomonadota</taxon>
        <taxon>Betaproteobacteria</taxon>
        <taxon>Burkholderiales</taxon>
        <taxon>Burkholderiaceae</taxon>
        <taxon>Paraburkholderia</taxon>
    </lineage>
</organism>
<evidence type="ECO:0000313" key="2">
    <source>
        <dbReference type="Proteomes" id="UP000218022"/>
    </source>
</evidence>
<sequence length="72" mass="8068">MSLKALYIKPFADCSKFDNIISLISHYCCFVESAGGAIYNLDIILKAIRNKCGVSIDIRQLIVSIFFMRFAG</sequence>
<reference evidence="1 2" key="1">
    <citation type="submission" date="2017-01" db="EMBL/GenBank/DDBJ databases">
        <title>Whole-Genome Shotgun Sequencing of Two beta-Proteobacterial Species in Search of the Bulgecin Biosynthetic Cluster.</title>
        <authorList>
            <person name="Horsman M.E."/>
            <person name="Marous D.R."/>
            <person name="Li R."/>
            <person name="Oliver R.A."/>
            <person name="Byun B."/>
            <person name="Emrich S.J."/>
            <person name="Boggess B."/>
            <person name="Townsend C.A."/>
            <person name="Mobashery S."/>
        </authorList>
    </citation>
    <scope>NUCLEOTIDE SEQUENCE [LARGE SCALE GENOMIC DNA]</scope>
    <source>
        <strain evidence="1 2">ATCC 31363</strain>
    </source>
</reference>
<gene>
    <name evidence="1" type="ORF">BWP39_25410</name>
</gene>
<dbReference type="EMBL" id="MTZV01000006">
    <property type="protein sequence ID" value="PCE23026.1"/>
    <property type="molecule type" value="Genomic_DNA"/>
</dbReference>
<protein>
    <submittedName>
        <fullName evidence="1">Uncharacterized protein</fullName>
    </submittedName>
</protein>